<keyword evidence="4" id="KW-0853">WD repeat</keyword>
<dbReference type="Ensembl" id="ENSTMTT00000007652.1">
    <property type="protein sequence ID" value="ENSTMTP00000007405.1"/>
    <property type="gene ID" value="ENSTMTG00000005403.1"/>
</dbReference>
<feature type="coiled-coil region" evidence="9">
    <location>
        <begin position="14"/>
        <end position="61"/>
    </location>
</feature>
<sequence>MLMKFGRVVDLEALQTLSVNINLEELKMKMMEKEHIQAQELKNWEEKIFELRQRLMMLMKENTSKLQQLNSFCIEKQRLGMKLDALQNNLGAEFQGPRKAEIQERERLITLVQLQAQEAEVLKEEITLLSRKDGRIFPPPQPPPDTKILN</sequence>
<dbReference type="PANTHER" id="PTHR14885:SF3">
    <property type="entry name" value="CILIA- AND FLAGELLA-ASSOCIATED PROTEIN 44"/>
    <property type="match status" value="1"/>
</dbReference>
<evidence type="ECO:0000256" key="6">
    <source>
        <dbReference type="ARBA" id="ARBA00023054"/>
    </source>
</evidence>
<keyword evidence="3" id="KW-0963">Cytoplasm</keyword>
<proteinExistence type="predicted"/>
<dbReference type="GO" id="GO:0005929">
    <property type="term" value="C:cilium"/>
    <property type="evidence" value="ECO:0007669"/>
    <property type="project" value="UniProtKB-SubCell"/>
</dbReference>
<dbReference type="GeneTree" id="ENSGT00960000186749"/>
<evidence type="ECO:0000313" key="10">
    <source>
        <dbReference type="Ensembl" id="ENSTMTP00000007405.1"/>
    </source>
</evidence>
<evidence type="ECO:0000256" key="4">
    <source>
        <dbReference type="ARBA" id="ARBA00022574"/>
    </source>
</evidence>
<evidence type="ECO:0000256" key="5">
    <source>
        <dbReference type="ARBA" id="ARBA00022737"/>
    </source>
</evidence>
<protein>
    <submittedName>
        <fullName evidence="10">Uncharacterized protein</fullName>
    </submittedName>
</protein>
<keyword evidence="6 9" id="KW-0175">Coiled coil</keyword>
<evidence type="ECO:0000256" key="2">
    <source>
        <dbReference type="ARBA" id="ARBA00004245"/>
    </source>
</evidence>
<dbReference type="InParanoid" id="A0A674IF15"/>
<accession>A0A674IF15</accession>
<evidence type="ECO:0000313" key="11">
    <source>
        <dbReference type="Proteomes" id="UP000472274"/>
    </source>
</evidence>
<name>A0A674IF15_9SAUR</name>
<dbReference type="Proteomes" id="UP000472274">
    <property type="component" value="Unplaced"/>
</dbReference>
<comment type="subcellular location">
    <subcellularLocation>
        <location evidence="1">Cell projection</location>
        <location evidence="1">Cilium</location>
    </subcellularLocation>
    <subcellularLocation>
        <location evidence="2">Cytoplasm</location>
        <location evidence="2">Cytoskeleton</location>
    </subcellularLocation>
</comment>
<reference evidence="10" key="1">
    <citation type="submission" date="2025-08" db="UniProtKB">
        <authorList>
            <consortium name="Ensembl"/>
        </authorList>
    </citation>
    <scope>IDENTIFICATION</scope>
</reference>
<evidence type="ECO:0000256" key="1">
    <source>
        <dbReference type="ARBA" id="ARBA00004138"/>
    </source>
</evidence>
<keyword evidence="11" id="KW-1185">Reference proteome</keyword>
<dbReference type="GO" id="GO:0005856">
    <property type="term" value="C:cytoskeleton"/>
    <property type="evidence" value="ECO:0007669"/>
    <property type="project" value="UniProtKB-SubCell"/>
</dbReference>
<evidence type="ECO:0000256" key="8">
    <source>
        <dbReference type="ARBA" id="ARBA00023273"/>
    </source>
</evidence>
<organism evidence="10 11">
    <name type="scientific">Terrapene triunguis</name>
    <name type="common">Three-toed box turtle</name>
    <dbReference type="NCBI Taxonomy" id="2587831"/>
    <lineage>
        <taxon>Eukaryota</taxon>
        <taxon>Metazoa</taxon>
        <taxon>Chordata</taxon>
        <taxon>Craniata</taxon>
        <taxon>Vertebrata</taxon>
        <taxon>Euteleostomi</taxon>
        <taxon>Archelosauria</taxon>
        <taxon>Testudinata</taxon>
        <taxon>Testudines</taxon>
        <taxon>Cryptodira</taxon>
        <taxon>Durocryptodira</taxon>
        <taxon>Testudinoidea</taxon>
        <taxon>Emydidae</taxon>
        <taxon>Terrapene</taxon>
    </lineage>
</organism>
<evidence type="ECO:0000256" key="9">
    <source>
        <dbReference type="SAM" id="Coils"/>
    </source>
</evidence>
<dbReference type="PANTHER" id="PTHR14885">
    <property type="entry name" value="CILIA- AND FLAGELLA-ASSOCIATED PROTEIN 43-RELATED"/>
    <property type="match status" value="1"/>
</dbReference>
<dbReference type="AlphaFoldDB" id="A0A674IF15"/>
<evidence type="ECO:0000256" key="3">
    <source>
        <dbReference type="ARBA" id="ARBA00022490"/>
    </source>
</evidence>
<reference evidence="10" key="2">
    <citation type="submission" date="2025-09" db="UniProtKB">
        <authorList>
            <consortium name="Ensembl"/>
        </authorList>
    </citation>
    <scope>IDENTIFICATION</scope>
</reference>
<keyword evidence="8" id="KW-0966">Cell projection</keyword>
<keyword evidence="5" id="KW-0677">Repeat</keyword>
<evidence type="ECO:0000256" key="7">
    <source>
        <dbReference type="ARBA" id="ARBA00023212"/>
    </source>
</evidence>
<keyword evidence="7" id="KW-0206">Cytoskeleton</keyword>